<evidence type="ECO:0000313" key="2">
    <source>
        <dbReference type="EMBL" id="MCD5312941.1"/>
    </source>
</evidence>
<dbReference type="RefSeq" id="WP_231443667.1">
    <property type="nucleotide sequence ID" value="NZ_JAJOMB010000009.1"/>
</dbReference>
<proteinExistence type="predicted"/>
<gene>
    <name evidence="2" type="ORF">LR394_18700</name>
</gene>
<keyword evidence="1" id="KW-1133">Transmembrane helix</keyword>
<feature type="transmembrane region" description="Helical" evidence="1">
    <location>
        <begin position="24"/>
        <end position="42"/>
    </location>
</feature>
<dbReference type="AlphaFoldDB" id="A0A9X1SUX0"/>
<dbReference type="EMBL" id="JAJOMB010000009">
    <property type="protein sequence ID" value="MCD5312941.1"/>
    <property type="molecule type" value="Genomic_DNA"/>
</dbReference>
<organism evidence="2 3">
    <name type="scientific">Kineosporia babensis</name>
    <dbReference type="NCBI Taxonomy" id="499548"/>
    <lineage>
        <taxon>Bacteria</taxon>
        <taxon>Bacillati</taxon>
        <taxon>Actinomycetota</taxon>
        <taxon>Actinomycetes</taxon>
        <taxon>Kineosporiales</taxon>
        <taxon>Kineosporiaceae</taxon>
        <taxon>Kineosporia</taxon>
    </lineage>
</organism>
<accession>A0A9X1SUX0</accession>
<sequence length="208" mass="22480">METLDLEPGNDGSFEDPPSSPLRLLLYTVGAVLVLLLGMLVVGTTPERRTGLEPEPRPVITTVIAPYPISPFGLLDTCDVRTDHRNYLIVSFWLNNLTTQPVLLAEVTGPPQIGGGVRAQGPVYSGGTCRRPAKGTGQVVLDSARSRLYTVRWLLPDTCPESSPLEVSVLYQLPGETKLRSDLVTVAVDLGGIGFRQCPKIVATEFPK</sequence>
<protein>
    <submittedName>
        <fullName evidence="2">Uncharacterized protein</fullName>
    </submittedName>
</protein>
<reference evidence="2" key="1">
    <citation type="submission" date="2021-11" db="EMBL/GenBank/DDBJ databases">
        <title>Streptomyces corallinus and Kineosporia corallina sp. nov., two new coral-derived marine actinobacteria.</title>
        <authorList>
            <person name="Buangrab K."/>
            <person name="Sutthacheep M."/>
            <person name="Yeemin T."/>
            <person name="Harunari E."/>
            <person name="Igarashi Y."/>
            <person name="Sripreechasak P."/>
            <person name="Kanchanasin P."/>
            <person name="Tanasupawat S."/>
            <person name="Phongsopitanun W."/>
        </authorList>
    </citation>
    <scope>NUCLEOTIDE SEQUENCE</scope>
    <source>
        <strain evidence="2">JCM 31032</strain>
    </source>
</reference>
<name>A0A9X1SUX0_9ACTN</name>
<keyword evidence="1" id="KW-0812">Transmembrane</keyword>
<dbReference type="Proteomes" id="UP001138997">
    <property type="component" value="Unassembled WGS sequence"/>
</dbReference>
<keyword evidence="3" id="KW-1185">Reference proteome</keyword>
<comment type="caution">
    <text evidence="2">The sequence shown here is derived from an EMBL/GenBank/DDBJ whole genome shotgun (WGS) entry which is preliminary data.</text>
</comment>
<evidence type="ECO:0000256" key="1">
    <source>
        <dbReference type="SAM" id="Phobius"/>
    </source>
</evidence>
<keyword evidence="1" id="KW-0472">Membrane</keyword>
<evidence type="ECO:0000313" key="3">
    <source>
        <dbReference type="Proteomes" id="UP001138997"/>
    </source>
</evidence>